<evidence type="ECO:0000313" key="4">
    <source>
        <dbReference type="Proteomes" id="UP000583944"/>
    </source>
</evidence>
<name>A0A7J6Y1W2_TRYCR</name>
<dbReference type="OrthoDB" id="245796at2759"/>
<accession>A0A7J6Y1W2</accession>
<reference evidence="3 4" key="1">
    <citation type="journal article" date="2019" name="Genome Biol. Evol.">
        <title>Nanopore Sequencing Significantly Improves Genome Assembly of the Protozoan Parasite Trypanosoma cruzi.</title>
        <authorList>
            <person name="Diaz-Viraque F."/>
            <person name="Pita S."/>
            <person name="Greif G."/>
            <person name="de Souza R.C.M."/>
            <person name="Iraola G."/>
            <person name="Robello C."/>
        </authorList>
    </citation>
    <scope>NUCLEOTIDE SEQUENCE [LARGE SCALE GENOMIC DNA]</scope>
    <source>
        <strain evidence="3 4">Berenice</strain>
    </source>
</reference>
<feature type="coiled-coil region" evidence="1">
    <location>
        <begin position="286"/>
        <end position="313"/>
    </location>
</feature>
<dbReference type="Proteomes" id="UP000583944">
    <property type="component" value="Unassembled WGS sequence"/>
</dbReference>
<sequence length="328" mass="36786">MSISWKVIDFCRHFGVDIPSDSEHARPATAHLLFNQLARKGGVSLNDATARLRLQNEVEGILQEEGLDDGTIALSFLRGQQTAVNPEKLRECVASFLTDRRQLAGDTTPVGKRKEGSGAQAKGRQSLPLLEGAGLDAIWRGLVSIEAALFSTAVDLSRKSNELHQREEALEARARVMESAEADLLKSKSEQQNEMRTIEAELERQRMALLVEAAKLEERRVQLTRMEEELNARSKETRLAEEAVAAESTALKAEQAKLMVVRATLEQDRRQCNEVAHGFIDRERRLKETEKLLVQAKDELTAYERFLTRMREKKGSGKERGGGRERLA</sequence>
<dbReference type="VEuPathDB" id="TriTrypDB:BCY84_19796"/>
<comment type="caution">
    <text evidence="3">The sequence shown here is derived from an EMBL/GenBank/DDBJ whole genome shotgun (WGS) entry which is preliminary data.</text>
</comment>
<feature type="coiled-coil region" evidence="1">
    <location>
        <begin position="153"/>
        <end position="236"/>
    </location>
</feature>
<keyword evidence="1" id="KW-0175">Coiled coil</keyword>
<dbReference type="SMR" id="A0A7J6Y1W2"/>
<feature type="region of interest" description="Disordered" evidence="2">
    <location>
        <begin position="104"/>
        <end position="123"/>
    </location>
</feature>
<dbReference type="EMBL" id="JABDHM010000048">
    <property type="protein sequence ID" value="KAF5220637.1"/>
    <property type="molecule type" value="Genomic_DNA"/>
</dbReference>
<evidence type="ECO:0008006" key="5">
    <source>
        <dbReference type="Google" id="ProtNLM"/>
    </source>
</evidence>
<gene>
    <name evidence="3" type="ORF">ECC02_006356</name>
</gene>
<evidence type="ECO:0000256" key="2">
    <source>
        <dbReference type="SAM" id="MobiDB-lite"/>
    </source>
</evidence>
<evidence type="ECO:0000313" key="3">
    <source>
        <dbReference type="EMBL" id="KAF5220637.1"/>
    </source>
</evidence>
<dbReference type="AlphaFoldDB" id="A0A7J6Y1W2"/>
<protein>
    <recommendedName>
        <fullName evidence="5">Basal body protein</fullName>
    </recommendedName>
</protein>
<evidence type="ECO:0000256" key="1">
    <source>
        <dbReference type="SAM" id="Coils"/>
    </source>
</evidence>
<proteinExistence type="predicted"/>
<dbReference type="VEuPathDB" id="TriTrypDB:ECC02_006356"/>
<organism evidence="3 4">
    <name type="scientific">Trypanosoma cruzi</name>
    <dbReference type="NCBI Taxonomy" id="5693"/>
    <lineage>
        <taxon>Eukaryota</taxon>
        <taxon>Discoba</taxon>
        <taxon>Euglenozoa</taxon>
        <taxon>Kinetoplastea</taxon>
        <taxon>Metakinetoplastina</taxon>
        <taxon>Trypanosomatida</taxon>
        <taxon>Trypanosomatidae</taxon>
        <taxon>Trypanosoma</taxon>
        <taxon>Schizotrypanum</taxon>
    </lineage>
</organism>